<dbReference type="Pfam" id="PF13103">
    <property type="entry name" value="TonB_2"/>
    <property type="match status" value="1"/>
</dbReference>
<keyword evidence="4" id="KW-1185">Reference proteome</keyword>
<feature type="region of interest" description="Disordered" evidence="1">
    <location>
        <begin position="61"/>
        <end position="86"/>
    </location>
</feature>
<proteinExistence type="predicted"/>
<accession>A0A1W1WUD1</accession>
<sequence>MDKNLFKLIALIVTVILYGAVLFFFLDYFFEHEAPKKIAIKAQAIDVMIEEKRDTKKVVPIKKVAPKAAPKKKQAKGSPAPKSTPKIEDLFASLNTKKLAKKRATVHKRASTPSKYKGKSGKKAQKLLKKLKLQDIQLTSKKSIKSVSGEKDPYLEKLYKILYTYWMPSQLSAGNRAKVKIFIDRNGRFTYEVLQYGQNEIFNAELDDYLQRMQMQRFPLPDRPKEFIVYFEAKE</sequence>
<keyword evidence="2" id="KW-0812">Transmembrane</keyword>
<gene>
    <name evidence="3" type="ORF">SAMN05660197_1760</name>
</gene>
<reference evidence="4" key="1">
    <citation type="submission" date="2017-04" db="EMBL/GenBank/DDBJ databases">
        <authorList>
            <person name="Varghese N."/>
            <person name="Submissions S."/>
        </authorList>
    </citation>
    <scope>NUCLEOTIDE SEQUENCE [LARGE SCALE GENOMIC DNA]</scope>
    <source>
        <strain evidence="4">DSM 16512</strain>
    </source>
</reference>
<dbReference type="RefSeq" id="WP_084276260.1">
    <property type="nucleotide sequence ID" value="NZ_AP026671.1"/>
</dbReference>
<evidence type="ECO:0000256" key="1">
    <source>
        <dbReference type="SAM" id="MobiDB-lite"/>
    </source>
</evidence>
<dbReference type="OrthoDB" id="5372757at2"/>
<protein>
    <submittedName>
        <fullName evidence="3">TonB C terminal</fullName>
    </submittedName>
</protein>
<keyword evidence="2" id="KW-0472">Membrane</keyword>
<dbReference type="EMBL" id="FWWZ01000001">
    <property type="protein sequence ID" value="SMC09934.1"/>
    <property type="molecule type" value="Genomic_DNA"/>
</dbReference>
<dbReference type="Proteomes" id="UP000192602">
    <property type="component" value="Unassembled WGS sequence"/>
</dbReference>
<feature type="transmembrane region" description="Helical" evidence="2">
    <location>
        <begin position="6"/>
        <end position="30"/>
    </location>
</feature>
<evidence type="ECO:0000313" key="3">
    <source>
        <dbReference type="EMBL" id="SMC09934.1"/>
    </source>
</evidence>
<dbReference type="STRING" id="1069081.SAMN05660197_1760"/>
<keyword evidence="2" id="KW-1133">Transmembrane helix</keyword>
<organism evidence="3 4">
    <name type="scientific">Nitratiruptor tergarcus DSM 16512</name>
    <dbReference type="NCBI Taxonomy" id="1069081"/>
    <lineage>
        <taxon>Bacteria</taxon>
        <taxon>Pseudomonadati</taxon>
        <taxon>Campylobacterota</taxon>
        <taxon>Epsilonproteobacteria</taxon>
        <taxon>Nautiliales</taxon>
        <taxon>Nitratiruptoraceae</taxon>
        <taxon>Nitratiruptor</taxon>
    </lineage>
</organism>
<evidence type="ECO:0000256" key="2">
    <source>
        <dbReference type="SAM" id="Phobius"/>
    </source>
</evidence>
<name>A0A1W1WUD1_9BACT</name>
<evidence type="ECO:0000313" key="4">
    <source>
        <dbReference type="Proteomes" id="UP000192602"/>
    </source>
</evidence>
<dbReference type="AlphaFoldDB" id="A0A1W1WUD1"/>